<keyword evidence="4" id="KW-1185">Reference proteome</keyword>
<evidence type="ECO:0000256" key="2">
    <source>
        <dbReference type="ARBA" id="ARBA00022803"/>
    </source>
</evidence>
<dbReference type="AlphaFoldDB" id="V3ZL51"/>
<evidence type="ECO:0000313" key="3">
    <source>
        <dbReference type="EMBL" id="ESO83130.1"/>
    </source>
</evidence>
<dbReference type="EMBL" id="KB203771">
    <property type="protein sequence ID" value="ESO83130.1"/>
    <property type="molecule type" value="Genomic_DNA"/>
</dbReference>
<dbReference type="PANTHER" id="PTHR16263">
    <property type="entry name" value="TETRATRICOPEPTIDE REPEAT PROTEIN 38"/>
    <property type="match status" value="1"/>
</dbReference>
<sequence>MHTQWRDGGEWKKEKLPLTTPSDEACKMYDAVVTQYVGWYDEPSVGGIEHSVDKMIAADPDFVMGNVLKNGLDLLGTGKTVTLDPDFKLDIEKLRELCQKRNISNREKLHADAITQFAQGSVRRYFGALLLRTSVFWSITFKNIII</sequence>
<keyword evidence="2" id="KW-0802">TPR repeat</keyword>
<protein>
    <submittedName>
        <fullName evidence="3">Uncharacterized protein</fullName>
    </submittedName>
</protein>
<dbReference type="InterPro" id="IPR033891">
    <property type="entry name" value="TTC38"/>
</dbReference>
<reference evidence="3 4" key="1">
    <citation type="journal article" date="2013" name="Nature">
        <title>Insights into bilaterian evolution from three spiralian genomes.</title>
        <authorList>
            <person name="Simakov O."/>
            <person name="Marletaz F."/>
            <person name="Cho S.J."/>
            <person name="Edsinger-Gonzales E."/>
            <person name="Havlak P."/>
            <person name="Hellsten U."/>
            <person name="Kuo D.H."/>
            <person name="Larsson T."/>
            <person name="Lv J."/>
            <person name="Arendt D."/>
            <person name="Savage R."/>
            <person name="Osoegawa K."/>
            <person name="de Jong P."/>
            <person name="Grimwood J."/>
            <person name="Chapman J.A."/>
            <person name="Shapiro H."/>
            <person name="Aerts A."/>
            <person name="Otillar R.P."/>
            <person name="Terry A.Y."/>
            <person name="Boore J.L."/>
            <person name="Grigoriev I.V."/>
            <person name="Lindberg D.R."/>
            <person name="Seaver E.C."/>
            <person name="Weisblat D.A."/>
            <person name="Putnam N.H."/>
            <person name="Rokhsar D.S."/>
        </authorList>
    </citation>
    <scope>NUCLEOTIDE SEQUENCE [LARGE SCALE GENOMIC DNA]</scope>
</reference>
<keyword evidence="1" id="KW-0677">Repeat</keyword>
<dbReference type="CTD" id="20245246"/>
<organism evidence="3 4">
    <name type="scientific">Lottia gigantea</name>
    <name type="common">Giant owl limpet</name>
    <dbReference type="NCBI Taxonomy" id="225164"/>
    <lineage>
        <taxon>Eukaryota</taxon>
        <taxon>Metazoa</taxon>
        <taxon>Spiralia</taxon>
        <taxon>Lophotrochozoa</taxon>
        <taxon>Mollusca</taxon>
        <taxon>Gastropoda</taxon>
        <taxon>Patellogastropoda</taxon>
        <taxon>Lottioidea</taxon>
        <taxon>Lottiidae</taxon>
        <taxon>Lottia</taxon>
    </lineage>
</organism>
<name>V3ZL51_LOTGI</name>
<dbReference type="RefSeq" id="XP_009066080.1">
    <property type="nucleotide sequence ID" value="XM_009067832.1"/>
</dbReference>
<dbReference type="OMA" id="YLHTHWR"/>
<gene>
    <name evidence="3" type="ORF">LOTGIDRAFT_197478</name>
</gene>
<dbReference type="Proteomes" id="UP000030746">
    <property type="component" value="Unassembled WGS sequence"/>
</dbReference>
<dbReference type="OrthoDB" id="1427555at2759"/>
<dbReference type="PANTHER" id="PTHR16263:SF4">
    <property type="entry name" value="TETRATRICOPEPTIDE REPEAT PROTEIN 38"/>
    <property type="match status" value="1"/>
</dbReference>
<dbReference type="HOGENOM" id="CLU_1890946_0_0_1"/>
<dbReference type="GeneID" id="20245246"/>
<dbReference type="KEGG" id="lgi:LOTGIDRAFT_197478"/>
<proteinExistence type="predicted"/>
<evidence type="ECO:0000256" key="1">
    <source>
        <dbReference type="ARBA" id="ARBA00022737"/>
    </source>
</evidence>
<accession>V3ZL51</accession>
<evidence type="ECO:0000313" key="4">
    <source>
        <dbReference type="Proteomes" id="UP000030746"/>
    </source>
</evidence>